<keyword evidence="5" id="KW-0503">Monooxygenase</keyword>
<dbReference type="PRINTS" id="PR00420">
    <property type="entry name" value="RNGMNOXGNASE"/>
</dbReference>
<dbReference type="PANTHER" id="PTHR13789:SF236">
    <property type="entry name" value="MONOOXYGENASE, PUTATIVE (AFU_ORTHOLOGUE AFUA_6G12060)-RELATED"/>
    <property type="match status" value="1"/>
</dbReference>
<dbReference type="GO" id="GO:0071949">
    <property type="term" value="F:FAD binding"/>
    <property type="evidence" value="ECO:0007669"/>
    <property type="project" value="InterPro"/>
</dbReference>
<sequence>MTQNSTGSNLHVVIVGAGLGGCSCAFACAIQGMRVTLFDQVAEFFPLGDSVGFSSNSSKLFKRWGLYDDLWAISSRAEDTVMRNYDGSVITVDGTLGSAEEIYGHRGLIGHRGHYHAIFIEHCKKRGVDVRMGERIDRYDANKPSIFLRSGEEIVADAVIASDGVKSTGRTRVLGFEDKPLHSGYAVWRAYSDAKMFKDDELVSPLLEKDTTQLWIGPDLHGFVSILRDCTEINAVLTHKDEADISEGWNLPGYRKDILEALKGWDPVLVRVWERIENIIDWKLVYRPCLDKWISDSGLIAIMGDAAHPFLPTSTQGASQAVEDGATVALSLAKAGKGKVPLALHTYFAIRYEHVKAAQQVGISQRDKWHNLHDKETMEMKDLDTSKGVLDSYHLWVHDAEKAVEDGWEEVSQKMQEQLEQCRIPDVNGGAKI</sequence>
<dbReference type="InterPro" id="IPR002938">
    <property type="entry name" value="FAD-bd"/>
</dbReference>
<keyword evidence="2" id="KW-0285">Flavoprotein</keyword>
<dbReference type="PANTHER" id="PTHR13789">
    <property type="entry name" value="MONOOXYGENASE"/>
    <property type="match status" value="1"/>
</dbReference>
<name>A0A132B1R8_MOLSC</name>
<dbReference type="KEGG" id="psco:LY89DRAFT_790611"/>
<dbReference type="InParanoid" id="A0A132B1R8"/>
<dbReference type="RefSeq" id="XP_018060675.1">
    <property type="nucleotide sequence ID" value="XM_018223390.1"/>
</dbReference>
<gene>
    <name evidence="7" type="ORF">LY89DRAFT_790611</name>
</gene>
<keyword evidence="8" id="KW-1185">Reference proteome</keyword>
<dbReference type="STRING" id="149040.A0A132B1R8"/>
<dbReference type="GO" id="GO:0004497">
    <property type="term" value="F:monooxygenase activity"/>
    <property type="evidence" value="ECO:0007669"/>
    <property type="project" value="UniProtKB-KW"/>
</dbReference>
<dbReference type="InterPro" id="IPR036188">
    <property type="entry name" value="FAD/NAD-bd_sf"/>
</dbReference>
<dbReference type="Proteomes" id="UP000070700">
    <property type="component" value="Unassembled WGS sequence"/>
</dbReference>
<dbReference type="Pfam" id="PF01494">
    <property type="entry name" value="FAD_binding_3"/>
    <property type="match status" value="1"/>
</dbReference>
<dbReference type="AlphaFoldDB" id="A0A132B1R8"/>
<comment type="similarity">
    <text evidence="1">Belongs to the paxM FAD-dependent monooxygenase family.</text>
</comment>
<evidence type="ECO:0000256" key="3">
    <source>
        <dbReference type="ARBA" id="ARBA00022827"/>
    </source>
</evidence>
<dbReference type="GeneID" id="28833116"/>
<dbReference type="EMBL" id="KQ947448">
    <property type="protein sequence ID" value="KUJ06320.1"/>
    <property type="molecule type" value="Genomic_DNA"/>
</dbReference>
<protein>
    <submittedName>
        <fullName evidence="7">Salicylate hydroxylase</fullName>
    </submittedName>
</protein>
<dbReference type="InterPro" id="IPR050493">
    <property type="entry name" value="FAD-dep_Monooxygenase_BioMet"/>
</dbReference>
<evidence type="ECO:0000313" key="8">
    <source>
        <dbReference type="Proteomes" id="UP000070700"/>
    </source>
</evidence>
<proteinExistence type="inferred from homology"/>
<dbReference type="SUPFAM" id="SSF51905">
    <property type="entry name" value="FAD/NAD(P)-binding domain"/>
    <property type="match status" value="1"/>
</dbReference>
<evidence type="ECO:0000259" key="6">
    <source>
        <dbReference type="Pfam" id="PF01494"/>
    </source>
</evidence>
<dbReference type="SUPFAM" id="SSF54373">
    <property type="entry name" value="FAD-linked reductases, C-terminal domain"/>
    <property type="match status" value="1"/>
</dbReference>
<evidence type="ECO:0000256" key="4">
    <source>
        <dbReference type="ARBA" id="ARBA00023002"/>
    </source>
</evidence>
<dbReference type="OrthoDB" id="16820at2759"/>
<feature type="domain" description="FAD-binding" evidence="6">
    <location>
        <begin position="11"/>
        <end position="358"/>
    </location>
</feature>
<dbReference type="Gene3D" id="3.50.50.60">
    <property type="entry name" value="FAD/NAD(P)-binding domain"/>
    <property type="match status" value="1"/>
</dbReference>
<evidence type="ECO:0000313" key="7">
    <source>
        <dbReference type="EMBL" id="KUJ06320.1"/>
    </source>
</evidence>
<evidence type="ECO:0000256" key="1">
    <source>
        <dbReference type="ARBA" id="ARBA00007992"/>
    </source>
</evidence>
<evidence type="ECO:0000256" key="2">
    <source>
        <dbReference type="ARBA" id="ARBA00022630"/>
    </source>
</evidence>
<keyword evidence="3" id="KW-0274">FAD</keyword>
<keyword evidence="4" id="KW-0560">Oxidoreductase</keyword>
<reference evidence="7 8" key="1">
    <citation type="submission" date="2015-10" db="EMBL/GenBank/DDBJ databases">
        <title>Full genome of DAOMC 229536 Phialocephala scopiformis, a fungal endophyte of spruce producing the potent anti-insectan compound rugulosin.</title>
        <authorList>
            <consortium name="DOE Joint Genome Institute"/>
            <person name="Walker A.K."/>
            <person name="Frasz S.L."/>
            <person name="Seifert K.A."/>
            <person name="Miller J.D."/>
            <person name="Mondo S.J."/>
            <person name="Labutti K."/>
            <person name="Lipzen A."/>
            <person name="Dockter R."/>
            <person name="Kennedy M."/>
            <person name="Grigoriev I.V."/>
            <person name="Spatafora J.W."/>
        </authorList>
    </citation>
    <scope>NUCLEOTIDE SEQUENCE [LARGE SCALE GENOMIC DNA]</scope>
    <source>
        <strain evidence="7 8">CBS 120377</strain>
    </source>
</reference>
<accession>A0A132B1R8</accession>
<evidence type="ECO:0000256" key="5">
    <source>
        <dbReference type="ARBA" id="ARBA00023033"/>
    </source>
</evidence>
<organism evidence="7 8">
    <name type="scientific">Mollisia scopiformis</name>
    <name type="common">Conifer needle endophyte fungus</name>
    <name type="synonym">Phialocephala scopiformis</name>
    <dbReference type="NCBI Taxonomy" id="149040"/>
    <lineage>
        <taxon>Eukaryota</taxon>
        <taxon>Fungi</taxon>
        <taxon>Dikarya</taxon>
        <taxon>Ascomycota</taxon>
        <taxon>Pezizomycotina</taxon>
        <taxon>Leotiomycetes</taxon>
        <taxon>Helotiales</taxon>
        <taxon>Mollisiaceae</taxon>
        <taxon>Mollisia</taxon>
    </lineage>
</organism>